<gene>
    <name evidence="13" type="primary">arnE</name>
    <name evidence="13" type="ORF">DSM104440_03334</name>
</gene>
<dbReference type="InterPro" id="IPR000620">
    <property type="entry name" value="EamA_dom"/>
</dbReference>
<feature type="transmembrane region" description="Helical" evidence="11">
    <location>
        <begin position="95"/>
        <end position="114"/>
    </location>
</feature>
<dbReference type="GO" id="GO:0009103">
    <property type="term" value="P:lipopolysaccharide biosynthetic process"/>
    <property type="evidence" value="ECO:0007669"/>
    <property type="project" value="UniProtKB-KW"/>
</dbReference>
<evidence type="ECO:0000256" key="11">
    <source>
        <dbReference type="SAM" id="Phobius"/>
    </source>
</evidence>
<dbReference type="GO" id="GO:0005886">
    <property type="term" value="C:plasma membrane"/>
    <property type="evidence" value="ECO:0007669"/>
    <property type="project" value="UniProtKB-SubCell"/>
</dbReference>
<comment type="subcellular location">
    <subcellularLocation>
        <location evidence="1">Cell membrane</location>
        <topology evidence="1">Multi-pass membrane protein</topology>
    </subcellularLocation>
</comment>
<keyword evidence="2" id="KW-1003">Cell membrane</keyword>
<accession>A0A6M4H9Q5</accession>
<dbReference type="Proteomes" id="UP000503096">
    <property type="component" value="Chromosome"/>
</dbReference>
<keyword evidence="8 11" id="KW-1133">Transmembrane helix</keyword>
<dbReference type="AlphaFoldDB" id="A0A6M4H9Q5"/>
<evidence type="ECO:0000256" key="5">
    <source>
        <dbReference type="ARBA" id="ARBA00022556"/>
    </source>
</evidence>
<feature type="transmembrane region" description="Helical" evidence="11">
    <location>
        <begin position="44"/>
        <end position="62"/>
    </location>
</feature>
<evidence type="ECO:0000313" key="14">
    <source>
        <dbReference type="Proteomes" id="UP000503096"/>
    </source>
</evidence>
<evidence type="ECO:0000256" key="10">
    <source>
        <dbReference type="ARBA" id="ARBA00023136"/>
    </source>
</evidence>
<keyword evidence="5" id="KW-0441">Lipid A biosynthesis</keyword>
<evidence type="ECO:0000256" key="6">
    <source>
        <dbReference type="ARBA" id="ARBA00022692"/>
    </source>
</evidence>
<feature type="domain" description="EamA" evidence="12">
    <location>
        <begin position="31"/>
        <end position="111"/>
    </location>
</feature>
<evidence type="ECO:0000256" key="4">
    <source>
        <dbReference type="ARBA" id="ARBA00022519"/>
    </source>
</evidence>
<evidence type="ECO:0000313" key="13">
    <source>
        <dbReference type="EMBL" id="QJR16499.1"/>
    </source>
</evidence>
<evidence type="ECO:0000256" key="2">
    <source>
        <dbReference type="ARBA" id="ARBA00022475"/>
    </source>
</evidence>
<organism evidence="13 14">
    <name type="scientific">Usitatibacter palustris</name>
    <dbReference type="NCBI Taxonomy" id="2732487"/>
    <lineage>
        <taxon>Bacteria</taxon>
        <taxon>Pseudomonadati</taxon>
        <taxon>Pseudomonadota</taxon>
        <taxon>Betaproteobacteria</taxon>
        <taxon>Nitrosomonadales</taxon>
        <taxon>Usitatibacteraceae</taxon>
        <taxon>Usitatibacter</taxon>
    </lineage>
</organism>
<dbReference type="PANTHER" id="PTHR30561">
    <property type="entry name" value="SMR FAMILY PROTON-DEPENDENT DRUG EFFLUX TRANSPORTER SUGE"/>
    <property type="match status" value="1"/>
</dbReference>
<keyword evidence="7" id="KW-0448">Lipopolysaccharide biosynthesis</keyword>
<proteinExistence type="predicted"/>
<keyword evidence="14" id="KW-1185">Reference proteome</keyword>
<protein>
    <submittedName>
        <fullName evidence="13">4-amino-4-deoxy-L-arabinose-phosphoundecaprenol flippase subunit ArnE</fullName>
    </submittedName>
</protein>
<dbReference type="Gene3D" id="1.10.3730.20">
    <property type="match status" value="1"/>
</dbReference>
<dbReference type="InParanoid" id="A0A6M4H9Q5"/>
<evidence type="ECO:0000256" key="3">
    <source>
        <dbReference type="ARBA" id="ARBA00022516"/>
    </source>
</evidence>
<keyword evidence="9" id="KW-0443">Lipid metabolism</keyword>
<dbReference type="RefSeq" id="WP_171164658.1">
    <property type="nucleotide sequence ID" value="NZ_CP053073.1"/>
</dbReference>
<dbReference type="PANTHER" id="PTHR30561:SF9">
    <property type="entry name" value="4-AMINO-4-DEOXY-L-ARABINOSE-PHOSPHOUNDECAPRENOL FLIPPASE SUBUNIT ARNF-RELATED"/>
    <property type="match status" value="1"/>
</dbReference>
<keyword evidence="4" id="KW-0997">Cell inner membrane</keyword>
<evidence type="ECO:0000259" key="12">
    <source>
        <dbReference type="Pfam" id="PF00892"/>
    </source>
</evidence>
<feature type="transmembrane region" description="Helical" evidence="11">
    <location>
        <begin position="69"/>
        <end position="89"/>
    </location>
</feature>
<name>A0A6M4H9Q5_9PROT</name>
<dbReference type="GO" id="GO:0009245">
    <property type="term" value="P:lipid A biosynthetic process"/>
    <property type="evidence" value="ECO:0007669"/>
    <property type="project" value="UniProtKB-KW"/>
</dbReference>
<keyword evidence="3" id="KW-0444">Lipid biosynthesis</keyword>
<evidence type="ECO:0000256" key="9">
    <source>
        <dbReference type="ARBA" id="ARBA00023098"/>
    </source>
</evidence>
<dbReference type="SUPFAM" id="SSF103481">
    <property type="entry name" value="Multidrug resistance efflux transporter EmrE"/>
    <property type="match status" value="1"/>
</dbReference>
<evidence type="ECO:0000256" key="7">
    <source>
        <dbReference type="ARBA" id="ARBA00022985"/>
    </source>
</evidence>
<dbReference type="InterPro" id="IPR000390">
    <property type="entry name" value="Small_drug/metabolite_transptr"/>
</dbReference>
<dbReference type="GO" id="GO:0022857">
    <property type="term" value="F:transmembrane transporter activity"/>
    <property type="evidence" value="ECO:0007669"/>
    <property type="project" value="InterPro"/>
</dbReference>
<dbReference type="EMBL" id="CP053073">
    <property type="protein sequence ID" value="QJR16499.1"/>
    <property type="molecule type" value="Genomic_DNA"/>
</dbReference>
<dbReference type="KEGG" id="upl:DSM104440_03334"/>
<reference evidence="13 14" key="1">
    <citation type="submission" date="2020-04" db="EMBL/GenBank/DDBJ databases">
        <title>Usitatibacter rugosus gen. nov., sp. nov. and Usitatibacter palustris sp. nov., novel members of Usitatibacteraceae fam. nov. within the order Nitrosomonadales isolated from soil.</title>
        <authorList>
            <person name="Huber K.J."/>
            <person name="Neumann-Schaal M."/>
            <person name="Geppert A."/>
            <person name="Luckner M."/>
            <person name="Wanner G."/>
            <person name="Overmann J."/>
        </authorList>
    </citation>
    <scope>NUCLEOTIDE SEQUENCE [LARGE SCALE GENOMIC DNA]</scope>
    <source>
        <strain evidence="13 14">Swamp67</strain>
    </source>
</reference>
<dbReference type="InterPro" id="IPR037185">
    <property type="entry name" value="EmrE-like"/>
</dbReference>
<dbReference type="FunCoup" id="A0A6M4H9Q5">
    <property type="interactions" value="46"/>
</dbReference>
<sequence length="116" mass="12120">MKIILAFAGMISLAVIANLLMKTGAVMGRDGGGSWLEQVANWRIALGLVSFGLAAMLYVFVLRSLPLNVAQSFAAAQFVAVILASAFILSEPIGTVQWVGIILIASGIAIVGWTQG</sequence>
<keyword evidence="10 11" id="KW-0472">Membrane</keyword>
<evidence type="ECO:0000256" key="8">
    <source>
        <dbReference type="ARBA" id="ARBA00022989"/>
    </source>
</evidence>
<dbReference type="Pfam" id="PF00892">
    <property type="entry name" value="EamA"/>
    <property type="match status" value="1"/>
</dbReference>
<evidence type="ECO:0000256" key="1">
    <source>
        <dbReference type="ARBA" id="ARBA00004651"/>
    </source>
</evidence>
<keyword evidence="6 11" id="KW-0812">Transmembrane</keyword>